<evidence type="ECO:0000256" key="1">
    <source>
        <dbReference type="SAM" id="SignalP"/>
    </source>
</evidence>
<organism evidence="2">
    <name type="scientific">Rhipicephalus zambeziensis</name>
    <dbReference type="NCBI Taxonomy" id="60191"/>
    <lineage>
        <taxon>Eukaryota</taxon>
        <taxon>Metazoa</taxon>
        <taxon>Ecdysozoa</taxon>
        <taxon>Arthropoda</taxon>
        <taxon>Chelicerata</taxon>
        <taxon>Arachnida</taxon>
        <taxon>Acari</taxon>
        <taxon>Parasitiformes</taxon>
        <taxon>Ixodida</taxon>
        <taxon>Ixodoidea</taxon>
        <taxon>Ixodidae</taxon>
        <taxon>Rhipicephalinae</taxon>
        <taxon>Rhipicephalus</taxon>
        <taxon>Rhipicephalus</taxon>
    </lineage>
</organism>
<accession>A0A224YFR4</accession>
<reference evidence="2" key="1">
    <citation type="journal article" date="2017" name="Parasit. Vectors">
        <title>Sialotranscriptomics of Rhipicephalus zambeziensis reveals intricate expression profiles of secretory proteins and suggests tight temporal transcriptional regulation during blood-feeding.</title>
        <authorList>
            <person name="de Castro M.H."/>
            <person name="de Klerk D."/>
            <person name="Pienaar R."/>
            <person name="Rees D.J.G."/>
            <person name="Mans B.J."/>
        </authorList>
    </citation>
    <scope>NUCLEOTIDE SEQUENCE</scope>
    <source>
        <tissue evidence="2">Salivary glands</tissue>
    </source>
</reference>
<evidence type="ECO:0000313" key="2">
    <source>
        <dbReference type="EMBL" id="MAA13311.1"/>
    </source>
</evidence>
<dbReference type="AlphaFoldDB" id="A0A224YFR4"/>
<name>A0A224YFR4_9ACAR</name>
<feature type="signal peptide" evidence="1">
    <location>
        <begin position="1"/>
        <end position="21"/>
    </location>
</feature>
<sequence length="105" mass="12202">MIAKRILFVVVLIGMLVLSTSYICPPRPCADGLRDDCYKNGPHTTYRMCVNATEPCGQRWRPYCERKGARHYIYVKTRSPQCICECCNRDRLSSECWDVDDKYTP</sequence>
<feature type="chain" id="PRO_5012578596" evidence="1">
    <location>
        <begin position="22"/>
        <end position="105"/>
    </location>
</feature>
<protein>
    <submittedName>
        <fullName evidence="2">Uncharacterized protein</fullName>
    </submittedName>
</protein>
<proteinExistence type="predicted"/>
<dbReference type="EMBL" id="GFPF01002165">
    <property type="protein sequence ID" value="MAA13311.1"/>
    <property type="molecule type" value="Transcribed_RNA"/>
</dbReference>
<keyword evidence="1" id="KW-0732">Signal</keyword>